<sequence length="133" mass="14973">MRRQKTCQPEAATRSRQKSVVLIWAKTRDDYWSRYGPLEDFDGRDRSVGPDAAVGASTGDDRQNQQVDQSFLSSWQATDDQEAQREEAASSVDVIGDAVCFAHRKGSREESSWWDSRGEMLEFGGGFWTCVSV</sequence>
<dbReference type="AlphaFoldDB" id="A0A8H7NAX0"/>
<dbReference type="EMBL" id="JADCTT010000005">
    <property type="protein sequence ID" value="KAF9752297.1"/>
    <property type="molecule type" value="Genomic_DNA"/>
</dbReference>
<evidence type="ECO:0000256" key="1">
    <source>
        <dbReference type="SAM" id="MobiDB-lite"/>
    </source>
</evidence>
<dbReference type="Proteomes" id="UP000616885">
    <property type="component" value="Unassembled WGS sequence"/>
</dbReference>
<evidence type="ECO:0000313" key="2">
    <source>
        <dbReference type="EMBL" id="KAF9752297.1"/>
    </source>
</evidence>
<evidence type="ECO:0000313" key="3">
    <source>
        <dbReference type="Proteomes" id="UP000616885"/>
    </source>
</evidence>
<comment type="caution">
    <text evidence="2">The sequence shown here is derived from an EMBL/GenBank/DDBJ whole genome shotgun (WGS) entry which is preliminary data.</text>
</comment>
<gene>
    <name evidence="2" type="ORF">IM811_014091</name>
</gene>
<proteinExistence type="predicted"/>
<name>A0A8H7NAX0_BIOOC</name>
<protein>
    <submittedName>
        <fullName evidence="2">Uncharacterized protein</fullName>
    </submittedName>
</protein>
<reference evidence="2" key="1">
    <citation type="submission" date="2020-10" db="EMBL/GenBank/DDBJ databases">
        <title>High-Quality Genome Resource of Clonostachys rosea strain S41 by Oxford Nanopore Long-Read Sequencing.</title>
        <authorList>
            <person name="Wang H."/>
        </authorList>
    </citation>
    <scope>NUCLEOTIDE SEQUENCE</scope>
    <source>
        <strain evidence="2">S41</strain>
    </source>
</reference>
<organism evidence="2 3">
    <name type="scientific">Bionectria ochroleuca</name>
    <name type="common">Gliocladium roseum</name>
    <dbReference type="NCBI Taxonomy" id="29856"/>
    <lineage>
        <taxon>Eukaryota</taxon>
        <taxon>Fungi</taxon>
        <taxon>Dikarya</taxon>
        <taxon>Ascomycota</taxon>
        <taxon>Pezizomycotina</taxon>
        <taxon>Sordariomycetes</taxon>
        <taxon>Hypocreomycetidae</taxon>
        <taxon>Hypocreales</taxon>
        <taxon>Bionectriaceae</taxon>
        <taxon>Clonostachys</taxon>
    </lineage>
</organism>
<accession>A0A8H7NAX0</accession>
<feature type="region of interest" description="Disordered" evidence="1">
    <location>
        <begin position="33"/>
        <end position="67"/>
    </location>
</feature>